<dbReference type="InterPro" id="IPR050280">
    <property type="entry name" value="OMP_Chaperone_SurA"/>
</dbReference>
<evidence type="ECO:0000256" key="5">
    <source>
        <dbReference type="ARBA" id="ARBA00023186"/>
    </source>
</evidence>
<evidence type="ECO:0000256" key="3">
    <source>
        <dbReference type="ARBA" id="ARBA00022764"/>
    </source>
</evidence>
<evidence type="ECO:0000256" key="1">
    <source>
        <dbReference type="ARBA" id="ARBA00022729"/>
    </source>
</evidence>
<dbReference type="GO" id="GO:0030288">
    <property type="term" value="C:outer membrane-bounded periplasmic space"/>
    <property type="evidence" value="ECO:0007669"/>
    <property type="project" value="InterPro"/>
</dbReference>
<dbReference type="Pfam" id="PF00639">
    <property type="entry name" value="Rotamase"/>
    <property type="match status" value="2"/>
</dbReference>
<gene>
    <name evidence="7" type="primary">surA</name>
    <name evidence="9" type="ORF">ENJ12_12290</name>
</gene>
<organism evidence="9">
    <name type="scientific">Thiolapillus brandeum</name>
    <dbReference type="NCBI Taxonomy" id="1076588"/>
    <lineage>
        <taxon>Bacteria</taxon>
        <taxon>Pseudomonadati</taxon>
        <taxon>Pseudomonadota</taxon>
        <taxon>Gammaproteobacteria</taxon>
        <taxon>Chromatiales</taxon>
        <taxon>Sedimenticolaceae</taxon>
        <taxon>Thiolapillus</taxon>
    </lineage>
</organism>
<keyword evidence="4 7" id="KW-0697">Rotamase</keyword>
<keyword evidence="2 7" id="KW-0677">Repeat</keyword>
<dbReference type="InterPro" id="IPR000297">
    <property type="entry name" value="PPIase_PpiC"/>
</dbReference>
<evidence type="ECO:0000256" key="6">
    <source>
        <dbReference type="ARBA" id="ARBA00023235"/>
    </source>
</evidence>
<dbReference type="HAMAP" id="MF_01183">
    <property type="entry name" value="Chaperone_SurA"/>
    <property type="match status" value="1"/>
</dbReference>
<reference evidence="9" key="1">
    <citation type="journal article" date="2020" name="mSystems">
        <title>Genome- and Community-Level Interaction Insights into Carbon Utilization and Element Cycling Functions of Hydrothermarchaeota in Hydrothermal Sediment.</title>
        <authorList>
            <person name="Zhou Z."/>
            <person name="Liu Y."/>
            <person name="Xu W."/>
            <person name="Pan J."/>
            <person name="Luo Z.H."/>
            <person name="Li M."/>
        </authorList>
    </citation>
    <scope>NUCLEOTIDE SEQUENCE [LARGE SCALE GENOMIC DNA]</scope>
    <source>
        <strain evidence="9">HyVt-458</strain>
    </source>
</reference>
<dbReference type="GO" id="GO:0050821">
    <property type="term" value="P:protein stabilization"/>
    <property type="evidence" value="ECO:0007669"/>
    <property type="project" value="InterPro"/>
</dbReference>
<keyword evidence="3 7" id="KW-0574">Periplasm</keyword>
<evidence type="ECO:0000313" key="9">
    <source>
        <dbReference type="EMBL" id="HEC07628.1"/>
    </source>
</evidence>
<dbReference type="PANTHER" id="PTHR47637:SF1">
    <property type="entry name" value="CHAPERONE SURA"/>
    <property type="match status" value="1"/>
</dbReference>
<dbReference type="Gene3D" id="1.10.4030.10">
    <property type="entry name" value="Porin chaperone SurA, peptide-binding domain"/>
    <property type="match status" value="1"/>
</dbReference>
<dbReference type="InterPro" id="IPR023058">
    <property type="entry name" value="PPIase_PpiC_CS"/>
</dbReference>
<comment type="caution">
    <text evidence="9">The sequence shown here is derived from an EMBL/GenBank/DDBJ whole genome shotgun (WGS) entry which is preliminary data.</text>
</comment>
<comment type="domain">
    <text evidence="7">The PPIase activity resides only in the second parvulin domain. The N-terminal region and the C-terminal tail are necessary and sufficient for the chaperone activity of SurA. The PPIase activity is dispensable for SurA to function as a chaperone. The N-terminal region and the C-terminal tail are also required for porin recognition.</text>
</comment>
<comment type="function">
    <text evidence="7">Chaperone involved in the correct folding and assembly of outer membrane proteins. Recognizes specific patterns of aromatic residues and the orientation of their side chains, which are found more frequently in integral outer membrane proteins. May act in both early periplasmic and late outer membrane-associated steps of protein maturation.</text>
</comment>
<dbReference type="SUPFAM" id="SSF109998">
    <property type="entry name" value="Triger factor/SurA peptide-binding domain-like"/>
    <property type="match status" value="1"/>
</dbReference>
<feature type="domain" description="PpiC" evidence="8">
    <location>
        <begin position="292"/>
        <end position="391"/>
    </location>
</feature>
<dbReference type="GO" id="GO:0051082">
    <property type="term" value="F:unfolded protein binding"/>
    <property type="evidence" value="ECO:0007669"/>
    <property type="project" value="UniProtKB-UniRule"/>
</dbReference>
<dbReference type="PROSITE" id="PS01096">
    <property type="entry name" value="PPIC_PPIASE_1"/>
    <property type="match status" value="1"/>
</dbReference>
<proteinExistence type="inferred from homology"/>
<evidence type="ECO:0000256" key="7">
    <source>
        <dbReference type="HAMAP-Rule" id="MF_01183"/>
    </source>
</evidence>
<feature type="chain" id="PRO_5033187529" description="Chaperone SurA" evidence="7">
    <location>
        <begin position="32"/>
        <end position="440"/>
    </location>
</feature>
<sequence precursor="true">MVTEHKTSAPFFLLLLLLPLLSSLIPEPATAEDGLMDRIVAIVNDDVVLQSELQDETAAIRSKLEQAGATDIPEDELQKRALDRLILYKLQIEEAKKLGISIDDETLLSAMNNIAAQNGLTMDELAEALEKEGMSVDKYREQLREEITLQRLRNREVISRIQVTKAEVDNYLAHAEQNPGGREAYHIRHILIATPDGASSEEIAKARKQAVDILQRLKKGENFAALASRYSAGRQALDGGDLGWLEAGQVPSLFLSELAEMERGDVRGPFHAASGFHIIKLEDYKGGDRNIIKQTHARHILIRTDELTSDDDARNRLEQLYQRIKGGEDFAALARAHSDDKGSAIKGGDLGWVSPGNLVPKFEEVMDALPVGGLSEPFRTQFGWHIVQVLERRDFDATDEVKRNKAKLALRKRKADEALQLYLRKLRDQAFVETRLEDRY</sequence>
<dbReference type="Gene3D" id="3.10.50.40">
    <property type="match status" value="2"/>
</dbReference>
<dbReference type="GO" id="GO:0042277">
    <property type="term" value="F:peptide binding"/>
    <property type="evidence" value="ECO:0007669"/>
    <property type="project" value="InterPro"/>
</dbReference>
<dbReference type="GO" id="GO:0043165">
    <property type="term" value="P:Gram-negative-bacterium-type cell outer membrane assembly"/>
    <property type="evidence" value="ECO:0007669"/>
    <property type="project" value="InterPro"/>
</dbReference>
<comment type="subcellular location">
    <subcellularLocation>
        <location evidence="7">Periplasm</location>
    </subcellularLocation>
    <text evidence="7">Is capable of associating with the outer membrane.</text>
</comment>
<dbReference type="InterPro" id="IPR015391">
    <property type="entry name" value="SurA_N"/>
</dbReference>
<feature type="signal peptide" evidence="7">
    <location>
        <begin position="1"/>
        <end position="31"/>
    </location>
</feature>
<dbReference type="GO" id="GO:0006457">
    <property type="term" value="P:protein folding"/>
    <property type="evidence" value="ECO:0007669"/>
    <property type="project" value="UniProtKB-UniRule"/>
</dbReference>
<accession>A0A831S0J2</accession>
<dbReference type="SUPFAM" id="SSF54534">
    <property type="entry name" value="FKBP-like"/>
    <property type="match status" value="2"/>
</dbReference>
<keyword evidence="1 7" id="KW-0732">Signal</keyword>
<dbReference type="PROSITE" id="PS50198">
    <property type="entry name" value="PPIC_PPIASE_2"/>
    <property type="match status" value="2"/>
</dbReference>
<dbReference type="InterPro" id="IPR046357">
    <property type="entry name" value="PPIase_dom_sf"/>
</dbReference>
<dbReference type="PANTHER" id="PTHR47637">
    <property type="entry name" value="CHAPERONE SURA"/>
    <property type="match status" value="1"/>
</dbReference>
<dbReference type="Pfam" id="PF09312">
    <property type="entry name" value="SurA_N"/>
    <property type="match status" value="1"/>
</dbReference>
<keyword evidence="6 7" id="KW-0413">Isomerase</keyword>
<protein>
    <recommendedName>
        <fullName evidence="7">Chaperone SurA</fullName>
    </recommendedName>
    <alternativeName>
        <fullName evidence="7">Peptidyl-prolyl cis-trans isomerase SurA</fullName>
        <shortName evidence="7">PPIase SurA</shortName>
        <ecNumber evidence="7">5.2.1.8</ecNumber>
    </alternativeName>
    <alternativeName>
        <fullName evidence="7">Rotamase SurA</fullName>
    </alternativeName>
</protein>
<dbReference type="EC" id="5.2.1.8" evidence="7"/>
<dbReference type="EMBL" id="DRLF01000422">
    <property type="protein sequence ID" value="HEC07628.1"/>
    <property type="molecule type" value="Genomic_DNA"/>
</dbReference>
<dbReference type="InterPro" id="IPR023034">
    <property type="entry name" value="PPIase_SurA"/>
</dbReference>
<feature type="domain" description="PpiC" evidence="8">
    <location>
        <begin position="182"/>
        <end position="283"/>
    </location>
</feature>
<dbReference type="GO" id="GO:0003755">
    <property type="term" value="F:peptidyl-prolyl cis-trans isomerase activity"/>
    <property type="evidence" value="ECO:0007669"/>
    <property type="project" value="UniProtKB-UniRule"/>
</dbReference>
<dbReference type="Proteomes" id="UP000886339">
    <property type="component" value="Unassembled WGS sequence"/>
</dbReference>
<evidence type="ECO:0000259" key="8">
    <source>
        <dbReference type="PROSITE" id="PS50198"/>
    </source>
</evidence>
<evidence type="ECO:0000256" key="4">
    <source>
        <dbReference type="ARBA" id="ARBA00023110"/>
    </source>
</evidence>
<evidence type="ECO:0000256" key="2">
    <source>
        <dbReference type="ARBA" id="ARBA00022737"/>
    </source>
</evidence>
<comment type="catalytic activity">
    <reaction evidence="7">
        <text>[protein]-peptidylproline (omega=180) = [protein]-peptidylproline (omega=0)</text>
        <dbReference type="Rhea" id="RHEA:16237"/>
        <dbReference type="Rhea" id="RHEA-COMP:10747"/>
        <dbReference type="Rhea" id="RHEA-COMP:10748"/>
        <dbReference type="ChEBI" id="CHEBI:83833"/>
        <dbReference type="ChEBI" id="CHEBI:83834"/>
        <dbReference type="EC" id="5.2.1.8"/>
    </reaction>
</comment>
<name>A0A831S0J2_9GAMM</name>
<dbReference type="InterPro" id="IPR027304">
    <property type="entry name" value="Trigger_fact/SurA_dom_sf"/>
</dbReference>
<dbReference type="AlphaFoldDB" id="A0A831S0J2"/>
<keyword evidence="5 7" id="KW-0143">Chaperone</keyword>